<reference evidence="2 3" key="1">
    <citation type="submission" date="2012-03" db="EMBL/GenBank/DDBJ databases">
        <title>The Genome Sequence of Bartonella tamiae Th239.</title>
        <authorList>
            <consortium name="The Broad Institute Genome Sequencing Platform"/>
            <consortium name="The Broad Institute Genome Sequencing Center for Infectious Disease"/>
            <person name="Feldgarden M."/>
            <person name="Kirby J."/>
            <person name="Kosoy M."/>
            <person name="Birtles R."/>
            <person name="Probert W.S."/>
            <person name="Chiaraviglio L."/>
            <person name="Young S.K."/>
            <person name="Zeng Q."/>
            <person name="Gargeya S."/>
            <person name="Fitzgerald M."/>
            <person name="Haas B."/>
            <person name="Abouelleil A."/>
            <person name="Alvarado L."/>
            <person name="Arachchi H.M."/>
            <person name="Berlin A."/>
            <person name="Chapman S.B."/>
            <person name="Gearin G."/>
            <person name="Goldberg J."/>
            <person name="Griggs A."/>
            <person name="Gujja S."/>
            <person name="Hansen M."/>
            <person name="Heiman D."/>
            <person name="Howarth C."/>
            <person name="Larimer J."/>
            <person name="Lui A."/>
            <person name="MacDonald P.J.P."/>
            <person name="McCowen C."/>
            <person name="Montmayeur A."/>
            <person name="Murphy C."/>
            <person name="Neiman D."/>
            <person name="Pearson M."/>
            <person name="Priest M."/>
            <person name="Roberts A."/>
            <person name="Saif S."/>
            <person name="Shea T."/>
            <person name="Sisk P."/>
            <person name="Stolte C."/>
            <person name="Sykes S."/>
            <person name="Wortman J."/>
            <person name="Nusbaum C."/>
            <person name="Birren B."/>
        </authorList>
    </citation>
    <scope>NUCLEOTIDE SEQUENCE [LARGE SCALE GENOMIC DNA]</scope>
    <source>
        <strain evidence="2 3">Th239</strain>
    </source>
</reference>
<sequence length="156" mass="17459">MKKLLFSKVSRRAALSFFMIYSGVASLSYTANAADMILTFEPAHVSTGVCAHQHVLSNVSYKFYHAVRHIPDIPIVRIKDMANIVMTRDEPAATKLNISRQYCGATAIMNDGSTYPIWYMVEFGQGFTGVGGFNTEFCVEGFDKWRIQDGNCRAVR</sequence>
<organism evidence="2 3">
    <name type="scientific">Bartonella tamiae Th239</name>
    <dbReference type="NCBI Taxonomy" id="1094558"/>
    <lineage>
        <taxon>Bacteria</taxon>
        <taxon>Pseudomonadati</taxon>
        <taxon>Pseudomonadota</taxon>
        <taxon>Alphaproteobacteria</taxon>
        <taxon>Hyphomicrobiales</taxon>
        <taxon>Bartonellaceae</taxon>
        <taxon>Bartonella</taxon>
    </lineage>
</organism>
<dbReference type="PATRIC" id="fig|1094558.3.peg.1189"/>
<dbReference type="eggNOG" id="ENOG50338IA">
    <property type="taxonomic scope" value="Bacteria"/>
</dbReference>
<evidence type="ECO:0000313" key="2">
    <source>
        <dbReference type="EMBL" id="EJF90691.1"/>
    </source>
</evidence>
<dbReference type="AlphaFoldDB" id="J0QXB5"/>
<keyword evidence="3" id="KW-1185">Reference proteome</keyword>
<protein>
    <submittedName>
        <fullName evidence="2">Uncharacterized protein</fullName>
    </submittedName>
</protein>
<evidence type="ECO:0000256" key="1">
    <source>
        <dbReference type="SAM" id="SignalP"/>
    </source>
</evidence>
<name>J0QXB5_9HYPH</name>
<feature type="signal peptide" evidence="1">
    <location>
        <begin position="1"/>
        <end position="33"/>
    </location>
</feature>
<dbReference type="OrthoDB" id="9808546at2"/>
<dbReference type="RefSeq" id="WP_008039179.1">
    <property type="nucleotide sequence ID" value="NZ_JH725147.1"/>
</dbReference>
<dbReference type="Proteomes" id="UP000008952">
    <property type="component" value="Unassembled WGS sequence"/>
</dbReference>
<evidence type="ECO:0000313" key="3">
    <source>
        <dbReference type="Proteomes" id="UP000008952"/>
    </source>
</evidence>
<accession>J0QXB5</accession>
<proteinExistence type="predicted"/>
<gene>
    <name evidence="2" type="ORF">ME5_01092</name>
</gene>
<keyword evidence="1" id="KW-0732">Signal</keyword>
<comment type="caution">
    <text evidence="2">The sequence shown here is derived from an EMBL/GenBank/DDBJ whole genome shotgun (WGS) entry which is preliminary data.</text>
</comment>
<feature type="chain" id="PRO_5003738258" evidence="1">
    <location>
        <begin position="34"/>
        <end position="156"/>
    </location>
</feature>
<dbReference type="HOGENOM" id="CLU_132144_1_0_5"/>
<dbReference type="EMBL" id="AIMB01000007">
    <property type="protein sequence ID" value="EJF90691.1"/>
    <property type="molecule type" value="Genomic_DNA"/>
</dbReference>